<proteinExistence type="predicted"/>
<comment type="caution">
    <text evidence="2">The sequence shown here is derived from an EMBL/GenBank/DDBJ whole genome shotgun (WGS) entry which is preliminary data.</text>
</comment>
<keyword evidence="1" id="KW-0472">Membrane</keyword>
<reference evidence="2 3" key="1">
    <citation type="journal article" date="2023" name="Mol. Phylogenet. Evol.">
        <title>Genome-scale phylogeny and comparative genomics of the fungal order Sordariales.</title>
        <authorList>
            <person name="Hensen N."/>
            <person name="Bonometti L."/>
            <person name="Westerberg I."/>
            <person name="Brannstrom I.O."/>
            <person name="Guillou S."/>
            <person name="Cros-Aarteil S."/>
            <person name="Calhoun S."/>
            <person name="Haridas S."/>
            <person name="Kuo A."/>
            <person name="Mondo S."/>
            <person name="Pangilinan J."/>
            <person name="Riley R."/>
            <person name="LaButti K."/>
            <person name="Andreopoulos B."/>
            <person name="Lipzen A."/>
            <person name="Chen C."/>
            <person name="Yan M."/>
            <person name="Daum C."/>
            <person name="Ng V."/>
            <person name="Clum A."/>
            <person name="Steindorff A."/>
            <person name="Ohm R.A."/>
            <person name="Martin F."/>
            <person name="Silar P."/>
            <person name="Natvig D.O."/>
            <person name="Lalanne C."/>
            <person name="Gautier V."/>
            <person name="Ament-Velasquez S.L."/>
            <person name="Kruys A."/>
            <person name="Hutchinson M.I."/>
            <person name="Powell A.J."/>
            <person name="Barry K."/>
            <person name="Miller A.N."/>
            <person name="Grigoriev I.V."/>
            <person name="Debuchy R."/>
            <person name="Gladieux P."/>
            <person name="Hiltunen Thoren M."/>
            <person name="Johannesson H."/>
        </authorList>
    </citation>
    <scope>NUCLEOTIDE SEQUENCE [LARGE SCALE GENOMIC DNA]</scope>
    <source>
        <strain evidence="2 3">FGSC 10403</strain>
    </source>
</reference>
<keyword evidence="1" id="KW-1133">Transmembrane helix</keyword>
<protein>
    <submittedName>
        <fullName evidence="2">Uncharacterized protein</fullName>
    </submittedName>
</protein>
<evidence type="ECO:0000313" key="2">
    <source>
        <dbReference type="EMBL" id="KAK3487665.1"/>
    </source>
</evidence>
<dbReference type="AlphaFoldDB" id="A0AAJ0MNB4"/>
<keyword evidence="1" id="KW-0812">Transmembrane</keyword>
<dbReference type="RefSeq" id="XP_062689792.1">
    <property type="nucleotide sequence ID" value="XM_062833559.1"/>
</dbReference>
<organism evidence="2 3">
    <name type="scientific">Neurospora hispaniola</name>
    <dbReference type="NCBI Taxonomy" id="588809"/>
    <lineage>
        <taxon>Eukaryota</taxon>
        <taxon>Fungi</taxon>
        <taxon>Dikarya</taxon>
        <taxon>Ascomycota</taxon>
        <taxon>Pezizomycotina</taxon>
        <taxon>Sordariomycetes</taxon>
        <taxon>Sordariomycetidae</taxon>
        <taxon>Sordariales</taxon>
        <taxon>Sordariaceae</taxon>
        <taxon>Neurospora</taxon>
    </lineage>
</organism>
<gene>
    <name evidence="2" type="ORF">B0T23DRAFT_211374</name>
</gene>
<dbReference type="GeneID" id="87871181"/>
<dbReference type="Proteomes" id="UP001285908">
    <property type="component" value="Unassembled WGS sequence"/>
</dbReference>
<name>A0AAJ0MNB4_9PEZI</name>
<evidence type="ECO:0000256" key="1">
    <source>
        <dbReference type="SAM" id="Phobius"/>
    </source>
</evidence>
<accession>A0AAJ0MNB4</accession>
<keyword evidence="3" id="KW-1185">Reference proteome</keyword>
<dbReference type="EMBL" id="JAULSX010000007">
    <property type="protein sequence ID" value="KAK3487665.1"/>
    <property type="molecule type" value="Genomic_DNA"/>
</dbReference>
<evidence type="ECO:0000313" key="3">
    <source>
        <dbReference type="Proteomes" id="UP001285908"/>
    </source>
</evidence>
<feature type="transmembrane region" description="Helical" evidence="1">
    <location>
        <begin position="6"/>
        <end position="27"/>
    </location>
</feature>
<sequence length="75" mass="8542">MRQPLHVLLILLSIRTFLCFYSVEYFLCIRVRPAMLTPCPAGHTQSTFFLLHAHARKTIKKATSVNHITVCNGTN</sequence>